<proteinExistence type="predicted"/>
<accession>A0A8D8K2C0</accession>
<dbReference type="EMBL" id="HBUE01306102">
    <property type="protein sequence ID" value="CAG6581067.1"/>
    <property type="molecule type" value="Transcribed_RNA"/>
</dbReference>
<evidence type="ECO:0000313" key="2">
    <source>
        <dbReference type="EMBL" id="CAG6581073.1"/>
    </source>
</evidence>
<reference evidence="2" key="1">
    <citation type="submission" date="2021-05" db="EMBL/GenBank/DDBJ databases">
        <authorList>
            <person name="Alioto T."/>
            <person name="Alioto T."/>
            <person name="Gomez Garrido J."/>
        </authorList>
    </citation>
    <scope>NUCLEOTIDE SEQUENCE</scope>
</reference>
<evidence type="ECO:0000256" key="1">
    <source>
        <dbReference type="SAM" id="MobiDB-lite"/>
    </source>
</evidence>
<dbReference type="EMBL" id="HBUE01199944">
    <property type="protein sequence ID" value="CAG6529281.1"/>
    <property type="molecule type" value="Transcribed_RNA"/>
</dbReference>
<sequence length="190" mass="20886">MHDFSKALYRRDEHDRGLVADDRAGSDREANSRLLPQGTHGKGYNRRGQPLSSLPGSPQGRVQALLQILGRNQLRGGGLRRAEHVPIAPPGHHHGRSGSSWRQKVHPANPRLRGARNLRRPSSAEGHRGAGVRAPQGNPQISAALGQRRRDRCLSHLPVPAGGKVRRPAVWSPFLYRLRPATRANRSKSG</sequence>
<dbReference type="EMBL" id="HBUE01199947">
    <property type="protein sequence ID" value="CAG6529287.1"/>
    <property type="molecule type" value="Transcribed_RNA"/>
</dbReference>
<feature type="compositionally biased region" description="Basic and acidic residues" evidence="1">
    <location>
        <begin position="19"/>
        <end position="31"/>
    </location>
</feature>
<feature type="region of interest" description="Disordered" evidence="1">
    <location>
        <begin position="19"/>
        <end position="58"/>
    </location>
</feature>
<name>A0A8D8K2C0_CULPI</name>
<dbReference type="AlphaFoldDB" id="A0A8D8K2C0"/>
<feature type="region of interest" description="Disordered" evidence="1">
    <location>
        <begin position="86"/>
        <end position="139"/>
    </location>
</feature>
<protein>
    <submittedName>
        <fullName evidence="2">(northern house mosquito) hypothetical protein</fullName>
    </submittedName>
</protein>
<organism evidence="2">
    <name type="scientific">Culex pipiens</name>
    <name type="common">House mosquito</name>
    <dbReference type="NCBI Taxonomy" id="7175"/>
    <lineage>
        <taxon>Eukaryota</taxon>
        <taxon>Metazoa</taxon>
        <taxon>Ecdysozoa</taxon>
        <taxon>Arthropoda</taxon>
        <taxon>Hexapoda</taxon>
        <taxon>Insecta</taxon>
        <taxon>Pterygota</taxon>
        <taxon>Neoptera</taxon>
        <taxon>Endopterygota</taxon>
        <taxon>Diptera</taxon>
        <taxon>Nematocera</taxon>
        <taxon>Culicoidea</taxon>
        <taxon>Culicidae</taxon>
        <taxon>Culicinae</taxon>
        <taxon>Culicini</taxon>
        <taxon>Culex</taxon>
        <taxon>Culex</taxon>
    </lineage>
</organism>
<dbReference type="EMBL" id="HBUE01306105">
    <property type="protein sequence ID" value="CAG6581073.1"/>
    <property type="molecule type" value="Transcribed_RNA"/>
</dbReference>